<dbReference type="OrthoDB" id="5234017at2759"/>
<comment type="caution">
    <text evidence="2">The sequence shown here is derived from an EMBL/GenBank/DDBJ whole genome shotgun (WGS) entry which is preliminary data.</text>
</comment>
<keyword evidence="3" id="KW-1185">Reference proteome</keyword>
<dbReference type="EMBL" id="LJZO01000006">
    <property type="protein sequence ID" value="ROW01628.1"/>
    <property type="molecule type" value="Genomic_DNA"/>
</dbReference>
<sequence>MDLPLVVDKEMGKTDLQRMTKMSLAYWEEDETWYLVTVLPLGGLHEIGIAGDLREMDLIRTIPACYEVDRQGFNITGWKHSFLASGYRASEREFPCLFFDEDFDVPLTGEFAPPNGRHYSWVSAKDLRHNGYRQPGSHKVKPAGRVAAENFRKRSAAMQAHRQAAQLEADMSGRSSDSVPGDQDHGHVDSSEGTKANTTTFVDQVSRGGSKSLQSSELGQPTGQG</sequence>
<reference evidence="2 3" key="1">
    <citation type="submission" date="2015-09" db="EMBL/GenBank/DDBJ databases">
        <title>Host preference determinants of Valsa canker pathogens revealed by comparative genomics.</title>
        <authorList>
            <person name="Yin Z."/>
            <person name="Huang L."/>
        </authorList>
    </citation>
    <scope>NUCLEOTIDE SEQUENCE [LARGE SCALE GENOMIC DNA]</scope>
    <source>
        <strain evidence="2 3">YSFL</strain>
    </source>
</reference>
<dbReference type="Proteomes" id="UP000284375">
    <property type="component" value="Unassembled WGS sequence"/>
</dbReference>
<feature type="compositionally biased region" description="Basic and acidic residues" evidence="1">
    <location>
        <begin position="182"/>
        <end position="192"/>
    </location>
</feature>
<evidence type="ECO:0000313" key="3">
    <source>
        <dbReference type="Proteomes" id="UP000284375"/>
    </source>
</evidence>
<dbReference type="STRING" id="252740.A0A423WE37"/>
<organism evidence="2 3">
    <name type="scientific">Cytospora chrysosperma</name>
    <name type="common">Cytospora canker fungus</name>
    <name type="synonym">Sphaeria chrysosperma</name>
    <dbReference type="NCBI Taxonomy" id="252740"/>
    <lineage>
        <taxon>Eukaryota</taxon>
        <taxon>Fungi</taxon>
        <taxon>Dikarya</taxon>
        <taxon>Ascomycota</taxon>
        <taxon>Pezizomycotina</taxon>
        <taxon>Sordariomycetes</taxon>
        <taxon>Sordariomycetidae</taxon>
        <taxon>Diaporthales</taxon>
        <taxon>Cytosporaceae</taxon>
        <taxon>Cytospora</taxon>
    </lineage>
</organism>
<evidence type="ECO:0000313" key="2">
    <source>
        <dbReference type="EMBL" id="ROW01628.1"/>
    </source>
</evidence>
<protein>
    <submittedName>
        <fullName evidence="2">Uncharacterized protein</fullName>
    </submittedName>
</protein>
<gene>
    <name evidence="2" type="ORF">VSDG_02205</name>
</gene>
<dbReference type="AlphaFoldDB" id="A0A423WE37"/>
<evidence type="ECO:0000256" key="1">
    <source>
        <dbReference type="SAM" id="MobiDB-lite"/>
    </source>
</evidence>
<proteinExistence type="predicted"/>
<name>A0A423WE37_CYTCH</name>
<feature type="compositionally biased region" description="Polar residues" evidence="1">
    <location>
        <begin position="193"/>
        <end position="225"/>
    </location>
</feature>
<accession>A0A423WE37</accession>
<feature type="region of interest" description="Disordered" evidence="1">
    <location>
        <begin position="154"/>
        <end position="225"/>
    </location>
</feature>